<evidence type="ECO:0000256" key="6">
    <source>
        <dbReference type="SAM" id="SignalP"/>
    </source>
</evidence>
<dbReference type="InterPro" id="IPR000064">
    <property type="entry name" value="NLP_P60_dom"/>
</dbReference>
<dbReference type="Gene3D" id="3.90.1720.10">
    <property type="entry name" value="endopeptidase domain like (from Nostoc punctiforme)"/>
    <property type="match status" value="1"/>
</dbReference>
<evidence type="ECO:0000259" key="7">
    <source>
        <dbReference type="PROSITE" id="PS51935"/>
    </source>
</evidence>
<evidence type="ECO:0000256" key="2">
    <source>
        <dbReference type="ARBA" id="ARBA00022670"/>
    </source>
</evidence>
<keyword evidence="9" id="KW-1185">Reference proteome</keyword>
<organism evidence="8 9">
    <name type="scientific">Streptomyces durocortorensis</name>
    <dbReference type="NCBI Taxonomy" id="2811104"/>
    <lineage>
        <taxon>Bacteria</taxon>
        <taxon>Bacillati</taxon>
        <taxon>Actinomycetota</taxon>
        <taxon>Actinomycetes</taxon>
        <taxon>Kitasatosporales</taxon>
        <taxon>Streptomycetaceae</taxon>
        <taxon>Streptomyces</taxon>
    </lineage>
</organism>
<proteinExistence type="inferred from homology"/>
<gene>
    <name evidence="8" type="ORF">RI138_20630</name>
</gene>
<feature type="signal peptide" evidence="6">
    <location>
        <begin position="1"/>
        <end position="41"/>
    </location>
</feature>
<keyword evidence="6" id="KW-0732">Signal</keyword>
<feature type="chain" id="PRO_5046134366" evidence="6">
    <location>
        <begin position="42"/>
        <end position="396"/>
    </location>
</feature>
<keyword evidence="3" id="KW-0378">Hydrolase</keyword>
<name>A0ABY9W0N6_9ACTN</name>
<feature type="compositionally biased region" description="Gly residues" evidence="5">
    <location>
        <begin position="256"/>
        <end position="278"/>
    </location>
</feature>
<dbReference type="PROSITE" id="PS51935">
    <property type="entry name" value="NLPC_P60"/>
    <property type="match status" value="1"/>
</dbReference>
<protein>
    <submittedName>
        <fullName evidence="8">NlpC/P60 family protein</fullName>
    </submittedName>
</protein>
<dbReference type="InterPro" id="IPR038765">
    <property type="entry name" value="Papain-like_cys_pep_sf"/>
</dbReference>
<reference evidence="8 9" key="1">
    <citation type="submission" date="2023-09" db="EMBL/GenBank/DDBJ databases">
        <title>Genome completion map analysis of the actinomycetes C11-1.</title>
        <authorList>
            <person name="Qin P."/>
            <person name="Guan P."/>
        </authorList>
    </citation>
    <scope>NUCLEOTIDE SEQUENCE [LARGE SCALE GENOMIC DNA]</scope>
    <source>
        <strain evidence="8 9">C11-1</strain>
    </source>
</reference>
<evidence type="ECO:0000256" key="1">
    <source>
        <dbReference type="ARBA" id="ARBA00007074"/>
    </source>
</evidence>
<evidence type="ECO:0000313" key="9">
    <source>
        <dbReference type="Proteomes" id="UP001303236"/>
    </source>
</evidence>
<accession>A0ABY9W0N6</accession>
<dbReference type="InterPro" id="IPR051794">
    <property type="entry name" value="PG_Endopeptidase_C40"/>
</dbReference>
<dbReference type="Gene3D" id="6.10.250.3150">
    <property type="match status" value="1"/>
</dbReference>
<comment type="similarity">
    <text evidence="1">Belongs to the peptidase C40 family.</text>
</comment>
<dbReference type="Proteomes" id="UP001303236">
    <property type="component" value="Chromosome"/>
</dbReference>
<sequence>MPVLASHRKPRAKVRTATPAVGLTTAALASVTLLSTQSATAAPAEPKPAVEEVQKKVDALYRQAGSATQEYNRAKAASAAQQTKVDTLLSDVAKRAEKINEARRALGAYAAAQYRSGGIAPTATFFLADDPQGYFDQNQLMSRVTERQQKAVVDFRTQQASAAKKRAEAVKSLETLTETQATLAASKKDVQTKLTEARSLLSRLTAEEKARLAELERKKEAEAKEKAEKLARKQAAEAKQRAEAEEKAREEAAKESGGGTGAGSGTGTGTDSGTGAGSGYAAKAEKVLAFARAQIGKPYVWGASGPSSYDCSGLTQSAWREAGVDLPRTTWDQVKVGTRVATSDLQPGDLVFFYDDISHVGIYKGDGMMIHAPKPGANVREESIYYMPIYGSVRPA</sequence>
<dbReference type="EMBL" id="CP134500">
    <property type="protein sequence ID" value="WNF29039.1"/>
    <property type="molecule type" value="Genomic_DNA"/>
</dbReference>
<dbReference type="PANTHER" id="PTHR47359:SF3">
    <property type="entry name" value="NLP_P60 DOMAIN-CONTAINING PROTEIN-RELATED"/>
    <property type="match status" value="1"/>
</dbReference>
<keyword evidence="2" id="KW-0645">Protease</keyword>
<dbReference type="Pfam" id="PF00877">
    <property type="entry name" value="NLPC_P60"/>
    <property type="match status" value="1"/>
</dbReference>
<evidence type="ECO:0000256" key="5">
    <source>
        <dbReference type="SAM" id="MobiDB-lite"/>
    </source>
</evidence>
<evidence type="ECO:0000256" key="3">
    <source>
        <dbReference type="ARBA" id="ARBA00022801"/>
    </source>
</evidence>
<keyword evidence="4" id="KW-0788">Thiol protease</keyword>
<feature type="region of interest" description="Disordered" evidence="5">
    <location>
        <begin position="225"/>
        <end position="278"/>
    </location>
</feature>
<feature type="compositionally biased region" description="Basic and acidic residues" evidence="5">
    <location>
        <begin position="225"/>
        <end position="254"/>
    </location>
</feature>
<evidence type="ECO:0000256" key="4">
    <source>
        <dbReference type="ARBA" id="ARBA00022807"/>
    </source>
</evidence>
<dbReference type="SUPFAM" id="SSF54001">
    <property type="entry name" value="Cysteine proteinases"/>
    <property type="match status" value="1"/>
</dbReference>
<dbReference type="PANTHER" id="PTHR47359">
    <property type="entry name" value="PEPTIDOGLYCAN DL-ENDOPEPTIDASE CWLO"/>
    <property type="match status" value="1"/>
</dbReference>
<evidence type="ECO:0000313" key="8">
    <source>
        <dbReference type="EMBL" id="WNF29039.1"/>
    </source>
</evidence>
<feature type="domain" description="NlpC/P60" evidence="7">
    <location>
        <begin position="281"/>
        <end position="396"/>
    </location>
</feature>